<dbReference type="AlphaFoldDB" id="A0A7M1SYG6"/>
<name>A0A7M1SYG6_9MICO</name>
<sequence length="229" mass="25283">MDAVPPRPAQSVLWPPAGLRVRAADLELRYLDDELLHQLAALASRGVHAPEAMPFMVPWTRGTPEEVARSVLRYQWQARAQMSPDAWGLELAVLHRGTPVGIQAVGGKDVPTTRVLGTGSWLGRELHGQGIGTRMRALVLHLAFDGFGADVARTEAWVDNAASNGVSRRLGYRENGCSREVREGAAVEHRAYRLDRADWEAHRVAHPELHPGEVTYEGLDAVRDFLHLT</sequence>
<dbReference type="Pfam" id="PF13302">
    <property type="entry name" value="Acetyltransf_3"/>
    <property type="match status" value="1"/>
</dbReference>
<dbReference type="GO" id="GO:0008999">
    <property type="term" value="F:protein-N-terminal-alanine acetyltransferase activity"/>
    <property type="evidence" value="ECO:0007669"/>
    <property type="project" value="TreeGrafter"/>
</dbReference>
<evidence type="ECO:0000313" key="3">
    <source>
        <dbReference type="Proteomes" id="UP000593758"/>
    </source>
</evidence>
<dbReference type="PANTHER" id="PTHR43441:SF11">
    <property type="entry name" value="RIBOSOMAL-PROTEIN-SERINE ACETYLTRANSFERASE"/>
    <property type="match status" value="1"/>
</dbReference>
<dbReference type="PANTHER" id="PTHR43441">
    <property type="entry name" value="RIBOSOMAL-PROTEIN-SERINE ACETYLTRANSFERASE"/>
    <property type="match status" value="1"/>
</dbReference>
<gene>
    <name evidence="2" type="ORF">IM660_07220</name>
</gene>
<dbReference type="GO" id="GO:0005737">
    <property type="term" value="C:cytoplasm"/>
    <property type="evidence" value="ECO:0007669"/>
    <property type="project" value="TreeGrafter"/>
</dbReference>
<accession>A0A7M1SYG6</accession>
<feature type="domain" description="N-acetyltransferase" evidence="1">
    <location>
        <begin position="26"/>
        <end position="173"/>
    </location>
</feature>
<evidence type="ECO:0000259" key="1">
    <source>
        <dbReference type="Pfam" id="PF13302"/>
    </source>
</evidence>
<keyword evidence="3" id="KW-1185">Reference proteome</keyword>
<protein>
    <submittedName>
        <fullName evidence="2">GNAT family N-acetyltransferase</fullName>
    </submittedName>
</protein>
<proteinExistence type="predicted"/>
<dbReference type="InterPro" id="IPR000182">
    <property type="entry name" value="GNAT_dom"/>
</dbReference>
<dbReference type="InterPro" id="IPR016181">
    <property type="entry name" value="Acyl_CoA_acyltransferase"/>
</dbReference>
<evidence type="ECO:0000313" key="2">
    <source>
        <dbReference type="EMBL" id="QOR72024.1"/>
    </source>
</evidence>
<dbReference type="KEGG" id="halt:IM660_07220"/>
<reference evidence="2 3" key="1">
    <citation type="submission" date="2020-10" db="EMBL/GenBank/DDBJ databases">
        <title>Haloactinobacterium sp. RN3S43, a bacterium isolated from saline soil.</title>
        <authorList>
            <person name="Sun J.-Q."/>
        </authorList>
    </citation>
    <scope>NUCLEOTIDE SEQUENCE [LARGE SCALE GENOMIC DNA]</scope>
    <source>
        <strain evidence="2 3">RN3S43</strain>
    </source>
</reference>
<dbReference type="InterPro" id="IPR051908">
    <property type="entry name" value="Ribosomal_N-acetyltransferase"/>
</dbReference>
<keyword evidence="2" id="KW-0808">Transferase</keyword>
<dbReference type="Proteomes" id="UP000593758">
    <property type="component" value="Chromosome"/>
</dbReference>
<dbReference type="SUPFAM" id="SSF55729">
    <property type="entry name" value="Acyl-CoA N-acyltransferases (Nat)"/>
    <property type="match status" value="1"/>
</dbReference>
<dbReference type="RefSeq" id="WP_193498670.1">
    <property type="nucleotide sequence ID" value="NZ_CP063169.1"/>
</dbReference>
<dbReference type="Gene3D" id="3.40.630.30">
    <property type="match status" value="1"/>
</dbReference>
<organism evidence="2 3">
    <name type="scientific">Ruania alkalisoli</name>
    <dbReference type="NCBI Taxonomy" id="2779775"/>
    <lineage>
        <taxon>Bacteria</taxon>
        <taxon>Bacillati</taxon>
        <taxon>Actinomycetota</taxon>
        <taxon>Actinomycetes</taxon>
        <taxon>Micrococcales</taxon>
        <taxon>Ruaniaceae</taxon>
        <taxon>Ruania</taxon>
    </lineage>
</organism>
<dbReference type="EMBL" id="CP063169">
    <property type="protein sequence ID" value="QOR72024.1"/>
    <property type="molecule type" value="Genomic_DNA"/>
</dbReference>
<dbReference type="GO" id="GO:1990189">
    <property type="term" value="F:protein N-terminal-serine acetyltransferase activity"/>
    <property type="evidence" value="ECO:0007669"/>
    <property type="project" value="TreeGrafter"/>
</dbReference>